<gene>
    <name evidence="2" type="ORF">A2619_01310</name>
</gene>
<evidence type="ECO:0000313" key="3">
    <source>
        <dbReference type="Proteomes" id="UP000176815"/>
    </source>
</evidence>
<dbReference type="Proteomes" id="UP000176815">
    <property type="component" value="Unassembled WGS sequence"/>
</dbReference>
<comment type="caution">
    <text evidence="2">The sequence shown here is derived from an EMBL/GenBank/DDBJ whole genome shotgun (WGS) entry which is preliminary data.</text>
</comment>
<dbReference type="EMBL" id="MEWG01000048">
    <property type="protein sequence ID" value="OGC76206.1"/>
    <property type="molecule type" value="Genomic_DNA"/>
</dbReference>
<sequence length="99" mass="10945">MGYPTDPAASWRTKCPRKDLFVGFDRRNDMSRGPHNLGKTGIHHNPVSGTGALVVLHRADGQLEVSEQVSSLFVVSAMQKSWSTKDTKGKWANGYMSRV</sequence>
<feature type="region of interest" description="Disordered" evidence="1">
    <location>
        <begin position="25"/>
        <end position="44"/>
    </location>
</feature>
<proteinExistence type="predicted"/>
<organism evidence="2 3">
    <name type="scientific">candidate division WWE3 bacterium RIFOXYD1_FULL_39_9</name>
    <dbReference type="NCBI Taxonomy" id="1802649"/>
    <lineage>
        <taxon>Bacteria</taxon>
        <taxon>Katanobacteria</taxon>
    </lineage>
</organism>
<evidence type="ECO:0000313" key="2">
    <source>
        <dbReference type="EMBL" id="OGC76206.1"/>
    </source>
</evidence>
<reference evidence="2 3" key="1">
    <citation type="journal article" date="2016" name="Nat. Commun.">
        <title>Thousands of microbial genomes shed light on interconnected biogeochemical processes in an aquifer system.</title>
        <authorList>
            <person name="Anantharaman K."/>
            <person name="Brown C.T."/>
            <person name="Hug L.A."/>
            <person name="Sharon I."/>
            <person name="Castelle C.J."/>
            <person name="Probst A.J."/>
            <person name="Thomas B.C."/>
            <person name="Singh A."/>
            <person name="Wilkins M.J."/>
            <person name="Karaoz U."/>
            <person name="Brodie E.L."/>
            <person name="Williams K.H."/>
            <person name="Hubbard S.S."/>
            <person name="Banfield J.F."/>
        </authorList>
    </citation>
    <scope>NUCLEOTIDE SEQUENCE [LARGE SCALE GENOMIC DNA]</scope>
</reference>
<accession>A0A1F4X3M5</accession>
<evidence type="ECO:0000256" key="1">
    <source>
        <dbReference type="SAM" id="MobiDB-lite"/>
    </source>
</evidence>
<protein>
    <submittedName>
        <fullName evidence="2">Uncharacterized protein</fullName>
    </submittedName>
</protein>
<name>A0A1F4X3M5_UNCKA</name>
<dbReference type="AlphaFoldDB" id="A0A1F4X3M5"/>